<organism evidence="2 3">
    <name type="scientific">Fusarium mexicanum</name>
    <dbReference type="NCBI Taxonomy" id="751941"/>
    <lineage>
        <taxon>Eukaryota</taxon>
        <taxon>Fungi</taxon>
        <taxon>Dikarya</taxon>
        <taxon>Ascomycota</taxon>
        <taxon>Pezizomycotina</taxon>
        <taxon>Sordariomycetes</taxon>
        <taxon>Hypocreomycetidae</taxon>
        <taxon>Hypocreales</taxon>
        <taxon>Nectriaceae</taxon>
        <taxon>Fusarium</taxon>
        <taxon>Fusarium fujikuroi species complex</taxon>
    </lineage>
</organism>
<protein>
    <submittedName>
        <fullName evidence="2">Uncharacterized protein</fullName>
    </submittedName>
</protein>
<accession>A0A8H5N8D3</accession>
<dbReference type="AlphaFoldDB" id="A0A8H5N8D3"/>
<feature type="region of interest" description="Disordered" evidence="1">
    <location>
        <begin position="30"/>
        <end position="58"/>
    </location>
</feature>
<comment type="caution">
    <text evidence="2">The sequence shown here is derived from an EMBL/GenBank/DDBJ whole genome shotgun (WGS) entry which is preliminary data.</text>
</comment>
<proteinExistence type="predicted"/>
<reference evidence="2 3" key="1">
    <citation type="submission" date="2020-05" db="EMBL/GenBank/DDBJ databases">
        <title>Identification and distribution of gene clusters putatively required for synthesis of sphingolipid metabolism inhibitors in phylogenetically diverse species of the filamentous fungus Fusarium.</title>
        <authorList>
            <person name="Kim H.-S."/>
            <person name="Busman M."/>
            <person name="Brown D.W."/>
            <person name="Divon H."/>
            <person name="Uhlig S."/>
            <person name="Proctor R.H."/>
        </authorList>
    </citation>
    <scope>NUCLEOTIDE SEQUENCE [LARGE SCALE GENOMIC DNA]</scope>
    <source>
        <strain evidence="2 3">NRRL 53147</strain>
    </source>
</reference>
<evidence type="ECO:0000313" key="3">
    <source>
        <dbReference type="Proteomes" id="UP000522262"/>
    </source>
</evidence>
<dbReference type="Proteomes" id="UP000522262">
    <property type="component" value="Unassembled WGS sequence"/>
</dbReference>
<dbReference type="EMBL" id="JAAOAM010000035">
    <property type="protein sequence ID" value="KAF5555520.1"/>
    <property type="molecule type" value="Genomic_DNA"/>
</dbReference>
<keyword evidence="3" id="KW-1185">Reference proteome</keyword>
<evidence type="ECO:0000256" key="1">
    <source>
        <dbReference type="SAM" id="MobiDB-lite"/>
    </source>
</evidence>
<name>A0A8H5N8D3_9HYPO</name>
<gene>
    <name evidence="2" type="ORF">FMEXI_1500</name>
</gene>
<evidence type="ECO:0000313" key="2">
    <source>
        <dbReference type="EMBL" id="KAF5555520.1"/>
    </source>
</evidence>
<sequence>MYAPASSAPFARAALNPPVRFVPPCTAPAIVKQEPDDSEPILIGSNSPSPEPRSSVESRNRLFTSLELGDHIFRTPRSITTPDDLDDSELKRCFDILHACSLATESNATLSKTKDTMEDFLTAIFKNWTGDAGEPDKPAMDFVVREYISVGNICSKKHVTCNVDMTLTLPGQPTNHRTSSSCAESSSCRTPVFGIATYRSRPAQLSISFSTTEPEQGSSQDAHDFFCPMERTDVRYEEGDWMTDLRRSMKRTCINKVHRYNKHLAIWYVRCLVGGWAKGSISMGKDVEVFSFVAKEAVDAAFAMMGDV</sequence>